<accession>A0A6G4VEG8</accession>
<name>A0A6G4VEG8_9ACTN</name>
<dbReference type="Pfam" id="PF13561">
    <property type="entry name" value="adh_short_C2"/>
    <property type="match status" value="1"/>
</dbReference>
<reference evidence="3 4" key="1">
    <citation type="submission" date="2020-02" db="EMBL/GenBank/DDBJ databases">
        <title>Whole-genome analyses of novel actinobacteria.</title>
        <authorList>
            <person name="Sahin N."/>
            <person name="Gencbay T."/>
        </authorList>
    </citation>
    <scope>NUCLEOTIDE SEQUENCE [LARGE SCALE GENOMIC DNA]</scope>
    <source>
        <strain evidence="3 4">HC44</strain>
    </source>
</reference>
<evidence type="ECO:0000256" key="2">
    <source>
        <dbReference type="ARBA" id="ARBA00023002"/>
    </source>
</evidence>
<keyword evidence="2" id="KW-0560">Oxidoreductase</keyword>
<proteinExistence type="inferred from homology"/>
<dbReference type="SUPFAM" id="SSF51735">
    <property type="entry name" value="NAD(P)-binding Rossmann-fold domains"/>
    <property type="match status" value="1"/>
</dbReference>
<dbReference type="PANTHER" id="PTHR43477">
    <property type="entry name" value="DIHYDROANTICAPSIN 7-DEHYDROGENASE"/>
    <property type="match status" value="1"/>
</dbReference>
<dbReference type="RefSeq" id="WP_165264971.1">
    <property type="nucleotide sequence ID" value="NZ_JAAKZY010000142.1"/>
</dbReference>
<evidence type="ECO:0000313" key="4">
    <source>
        <dbReference type="Proteomes" id="UP000472335"/>
    </source>
</evidence>
<organism evidence="3 4">
    <name type="scientific">Streptomyces scabichelini</name>
    <dbReference type="NCBI Taxonomy" id="2711217"/>
    <lineage>
        <taxon>Bacteria</taxon>
        <taxon>Bacillati</taxon>
        <taxon>Actinomycetota</taxon>
        <taxon>Actinomycetes</taxon>
        <taxon>Kitasatosporales</taxon>
        <taxon>Streptomycetaceae</taxon>
        <taxon>Streptomyces</taxon>
    </lineage>
</organism>
<dbReference type="AlphaFoldDB" id="A0A6G4VEG8"/>
<comment type="similarity">
    <text evidence="1">Belongs to the short-chain dehydrogenases/reductases (SDR) family.</text>
</comment>
<dbReference type="Gene3D" id="3.40.50.720">
    <property type="entry name" value="NAD(P)-binding Rossmann-like Domain"/>
    <property type="match status" value="1"/>
</dbReference>
<dbReference type="GO" id="GO:0016491">
    <property type="term" value="F:oxidoreductase activity"/>
    <property type="evidence" value="ECO:0007669"/>
    <property type="project" value="UniProtKB-KW"/>
</dbReference>
<dbReference type="Proteomes" id="UP000472335">
    <property type="component" value="Unassembled WGS sequence"/>
</dbReference>
<dbReference type="PANTHER" id="PTHR43477:SF1">
    <property type="entry name" value="DIHYDROANTICAPSIN 7-DEHYDROGENASE"/>
    <property type="match status" value="1"/>
</dbReference>
<sequence>MSESVVVIGGTSGIGREFARFRADRGDEVVLTGRDAHRADTVGKEFGARGLALDLSRPQEIAAALEGVGRVDHLVLAGVSRDDNYVTEYDIEAALHLVTLKLVGYTEVVHALRPRLHDDSAIVVFGGQAKERPYPGATTVATVNAGVSGLVNTLAVELAPIRVNAVHPGVVGDSPYWLVKPGEVLATLRTQTPTGRLATMRDVVDAVDFLLRNRSVNAVELNVDGGWLLG</sequence>
<dbReference type="InterPro" id="IPR002347">
    <property type="entry name" value="SDR_fam"/>
</dbReference>
<dbReference type="InterPro" id="IPR036291">
    <property type="entry name" value="NAD(P)-bd_dom_sf"/>
</dbReference>
<gene>
    <name evidence="3" type="ORF">G5C60_33995</name>
</gene>
<evidence type="ECO:0000256" key="1">
    <source>
        <dbReference type="ARBA" id="ARBA00006484"/>
    </source>
</evidence>
<dbReference type="EMBL" id="JAAKZY010000142">
    <property type="protein sequence ID" value="NGO12489.1"/>
    <property type="molecule type" value="Genomic_DNA"/>
</dbReference>
<protein>
    <submittedName>
        <fullName evidence="3">SDR family oxidoreductase</fullName>
    </submittedName>
</protein>
<dbReference type="CDD" id="cd05233">
    <property type="entry name" value="SDR_c"/>
    <property type="match status" value="1"/>
</dbReference>
<evidence type="ECO:0000313" key="3">
    <source>
        <dbReference type="EMBL" id="NGO12489.1"/>
    </source>
</evidence>
<dbReference type="PRINTS" id="PR00081">
    <property type="entry name" value="GDHRDH"/>
</dbReference>
<dbReference type="InterPro" id="IPR051122">
    <property type="entry name" value="SDR_DHRS6-like"/>
</dbReference>
<comment type="caution">
    <text evidence="3">The sequence shown here is derived from an EMBL/GenBank/DDBJ whole genome shotgun (WGS) entry which is preliminary data.</text>
</comment>
<keyword evidence="4" id="KW-1185">Reference proteome</keyword>